<evidence type="ECO:0000259" key="2">
    <source>
        <dbReference type="PROSITE" id="PS50056"/>
    </source>
</evidence>
<dbReference type="InterPro" id="IPR000387">
    <property type="entry name" value="Tyr_Pase_dom"/>
</dbReference>
<dbReference type="Pfam" id="PF00782">
    <property type="entry name" value="DSPc"/>
    <property type="match status" value="1"/>
</dbReference>
<name>A0A517QRM8_9PLAN</name>
<organism evidence="3 4">
    <name type="scientific">Thalassoglobus polymorphus</name>
    <dbReference type="NCBI Taxonomy" id="2527994"/>
    <lineage>
        <taxon>Bacteria</taxon>
        <taxon>Pseudomonadati</taxon>
        <taxon>Planctomycetota</taxon>
        <taxon>Planctomycetia</taxon>
        <taxon>Planctomycetales</taxon>
        <taxon>Planctomycetaceae</taxon>
        <taxon>Thalassoglobus</taxon>
    </lineage>
</organism>
<dbReference type="PROSITE" id="PS00383">
    <property type="entry name" value="TYR_PHOSPHATASE_1"/>
    <property type="match status" value="1"/>
</dbReference>
<dbReference type="EMBL" id="CP036267">
    <property type="protein sequence ID" value="QDT34273.1"/>
    <property type="molecule type" value="Genomic_DNA"/>
</dbReference>
<dbReference type="PANTHER" id="PTHR47216">
    <property type="match status" value="1"/>
</dbReference>
<protein>
    <recommendedName>
        <fullName evidence="2">Tyrosine specific protein phosphatases domain-containing protein</fullName>
    </recommendedName>
</protein>
<evidence type="ECO:0000256" key="1">
    <source>
        <dbReference type="SAM" id="Phobius"/>
    </source>
</evidence>
<keyword evidence="4" id="KW-1185">Reference proteome</keyword>
<dbReference type="Gene3D" id="3.90.190.10">
    <property type="entry name" value="Protein tyrosine phosphatase superfamily"/>
    <property type="match status" value="1"/>
</dbReference>
<dbReference type="KEGG" id="tpol:Mal48_35330"/>
<feature type="transmembrane region" description="Helical" evidence="1">
    <location>
        <begin position="7"/>
        <end position="24"/>
    </location>
</feature>
<keyword evidence="1" id="KW-0812">Transmembrane</keyword>
<dbReference type="InterPro" id="IPR000340">
    <property type="entry name" value="Dual-sp_phosphatase_cat-dom"/>
</dbReference>
<keyword evidence="1" id="KW-0472">Membrane</keyword>
<evidence type="ECO:0000313" key="3">
    <source>
        <dbReference type="EMBL" id="QDT34273.1"/>
    </source>
</evidence>
<dbReference type="OrthoDB" id="194849at2"/>
<accession>A0A517QRM8</accession>
<keyword evidence="1" id="KW-1133">Transmembrane helix</keyword>
<dbReference type="InterPro" id="IPR029021">
    <property type="entry name" value="Prot-tyrosine_phosphatase-like"/>
</dbReference>
<dbReference type="InterPro" id="IPR016130">
    <property type="entry name" value="Tyr_Pase_AS"/>
</dbReference>
<dbReference type="PANTHER" id="PTHR47216:SF4">
    <property type="entry name" value="OS01G0859400 PROTEIN"/>
    <property type="match status" value="1"/>
</dbReference>
<dbReference type="PROSITE" id="PS50056">
    <property type="entry name" value="TYR_PHOSPHATASE_2"/>
    <property type="match status" value="1"/>
</dbReference>
<feature type="transmembrane region" description="Helical" evidence="1">
    <location>
        <begin position="62"/>
        <end position="82"/>
    </location>
</feature>
<dbReference type="Proteomes" id="UP000315724">
    <property type="component" value="Chromosome"/>
</dbReference>
<dbReference type="SUPFAM" id="SSF52799">
    <property type="entry name" value="(Phosphotyrosine protein) phosphatases II"/>
    <property type="match status" value="1"/>
</dbReference>
<dbReference type="RefSeq" id="WP_145201961.1">
    <property type="nucleotide sequence ID" value="NZ_CP036267.1"/>
</dbReference>
<gene>
    <name evidence="3" type="ORF">Mal48_35330</name>
</gene>
<feature type="transmembrane region" description="Helical" evidence="1">
    <location>
        <begin position="30"/>
        <end position="50"/>
    </location>
</feature>
<proteinExistence type="predicted"/>
<reference evidence="3 4" key="1">
    <citation type="submission" date="2019-02" db="EMBL/GenBank/DDBJ databases">
        <title>Deep-cultivation of Planctomycetes and their phenomic and genomic characterization uncovers novel biology.</title>
        <authorList>
            <person name="Wiegand S."/>
            <person name="Jogler M."/>
            <person name="Boedeker C."/>
            <person name="Pinto D."/>
            <person name="Vollmers J."/>
            <person name="Rivas-Marin E."/>
            <person name="Kohn T."/>
            <person name="Peeters S.H."/>
            <person name="Heuer A."/>
            <person name="Rast P."/>
            <person name="Oberbeckmann S."/>
            <person name="Bunk B."/>
            <person name="Jeske O."/>
            <person name="Meyerdierks A."/>
            <person name="Storesund J.E."/>
            <person name="Kallscheuer N."/>
            <person name="Luecker S."/>
            <person name="Lage O.M."/>
            <person name="Pohl T."/>
            <person name="Merkel B.J."/>
            <person name="Hornburger P."/>
            <person name="Mueller R.-W."/>
            <person name="Bruemmer F."/>
            <person name="Labrenz M."/>
            <person name="Spormann A.M."/>
            <person name="Op den Camp H."/>
            <person name="Overmann J."/>
            <person name="Amann R."/>
            <person name="Jetten M.S.M."/>
            <person name="Mascher T."/>
            <person name="Medema M.H."/>
            <person name="Devos D.P."/>
            <person name="Kaster A.-K."/>
            <person name="Ovreas L."/>
            <person name="Rohde M."/>
            <person name="Galperin M.Y."/>
            <person name="Jogler C."/>
        </authorList>
    </citation>
    <scope>NUCLEOTIDE SEQUENCE [LARGE SCALE GENOMIC DNA]</scope>
    <source>
        <strain evidence="3 4">Mal48</strain>
    </source>
</reference>
<dbReference type="AlphaFoldDB" id="A0A517QRM8"/>
<feature type="domain" description="Tyrosine specific protein phosphatases" evidence="2">
    <location>
        <begin position="144"/>
        <end position="217"/>
    </location>
</feature>
<evidence type="ECO:0000313" key="4">
    <source>
        <dbReference type="Proteomes" id="UP000315724"/>
    </source>
</evidence>
<sequence>MQASQRGTKYGVLLGVVSLLFVLLAIDTQFWFFFCPAVSFGIVSFGYLKAGPKVFGKSSRGTISFFNILLLLPYLAYAWSTWHLLRFVKRENAYDQLTNDIFIGRRLTRQECPDYFEHVIDLTCEFNEPEKLRSRSYYSFQVLDGFVPTCDQLCDWVKAASKLQGNLYIHCAEGHGRTGLFAAALLLYRGDFQTVESALQFIQSKRPLVRLGSLQFKTLSAAQQQWENVHSSDEVNV</sequence>